<feature type="compositionally biased region" description="Low complexity" evidence="13">
    <location>
        <begin position="498"/>
        <end position="514"/>
    </location>
</feature>
<feature type="compositionally biased region" description="Low complexity" evidence="13">
    <location>
        <begin position="545"/>
        <end position="571"/>
    </location>
</feature>
<evidence type="ECO:0000256" key="10">
    <source>
        <dbReference type="ARBA" id="ARBA00023242"/>
    </source>
</evidence>
<feature type="compositionally biased region" description="Pro residues" evidence="13">
    <location>
        <begin position="1443"/>
        <end position="1452"/>
    </location>
</feature>
<keyword evidence="4" id="KW-0597">Phosphoprotein</keyword>
<dbReference type="Ensembl" id="ENSDCDT00010034091.1">
    <property type="protein sequence ID" value="ENSDCDP00010027597.1"/>
    <property type="gene ID" value="ENSDCDG00010017425.1"/>
</dbReference>
<sequence length="1787" mass="193362">MVDASAACRMNPLAALGIDRSGLMRESLRVHGGMVYPPGIRTLPTEKAREGASLPLGYVPDLLYKPDVSLDGRKQTNGYVGLYKSPPPGLQKPMVVPGAGADTLGLDRRVDKPPELGLNGSSSFLRLPWVSPYHEAAMYPFLDSSKYMYKTSIMSQPPTYLSQHLAYQSLCAGAGGSAAGAERLFYVPPYPSPMASPLAPPMRIPTASVAPNTLSPLMHCQDKSMQSIGPRIHHEPFGQQLQPQSHLSSHSGSGGSSSNGSSSGGSKSSRTQSGKSSSSGATSSSVSSSGGSMSSSACPPVDTSPALVMQSPRSTARPLPQPSVPVPPPPPLIDSTLNSPKTIFRSPSSSSSPSMSHPFYVTTVASEHRSPVRSSAHKSKSKEGSSEHRSGQTERKGSKSPSKTSPSDKPASQAPTKDPADKPLDLSAKIMDFEGLPNGYPAKLEALAKLGYSPAARYGLPPNHELLKETLSPPTTSSVAGTSSKTSERPEIISTLHSSWVVPSSAPAPNPESNQNKGSSVIKNKNLEHVMPQQRSSSCPRIGESNSAVVPNPTPVVVTPAGRPASASPSPKVNGEWPKSSPTALEKPPATGRASSHPSSAKSVKTPKKAEAQDIPYKPQHPHLENGHPPGHLYMPQSEAYLTHNLAYANRYLPYSVPEMPLSHLPLPGKGPVYPHPVLLASSTLYPAHLPPKPGLPYGIPPGHGEYLTYHDSQEMVHPLMSPHLSMDPKVGERLELRPRPPDKPWHVEESPYKRPGASECDAIYKSEREAEKPDCHGPKQQNKPYAAAGGKEDIVCIDLIQDYTDGGSQANKYSVITAKRRDPTKLGGGGGGAPVGEGKEPALMQVLLSGQPAEPRPAEAGGQPRPQELSDGAVPAACLRPGSPCPSQGDESPAERSPLTDLLEEQTQRCARTSGDRTSEDVDFKADKHGGGGARGGNFVDLGKEVPEDRESHEEEEEGVHGSLKSKRSSLAKRIANSSGYVGDRFKCVTTELYADSSKLSREQRALQMEVLSQENSNLCQPAANHERAMMRFSELELKEKEGGAAAAGRDLAAVQRGEGDWERSQRSSKPGAAALAHETEKNSVQPPCTNNRVPVLQRCGVPANGLQLPRGREPGRRADERRLRDGEDRDRRRGDEALEEDGFCVARRDEKPRLKEESHETAAANRKRPHSLEHGQAYPDRQHAEGREVGGAEAENEESVPVKRLRPNGTDGSPHPLRPAAALPDEEVKNLKVRIELTGLRLSKPHHLQHLELWESQLPLAPAPGLYRRERAEPLEVPATDASDRLEARPAKKDRSWREEALGFVGTEAVLPALDPQDALDQPCLDALGRKLLSQVLPDRQRVRDHRRSCALEPQSTDSDAESPTPWHRRHGDPEKPKGKRQCKTKHLSRERKVHSHTAEDCPQLSPAHQNKVTAKRSSRKRSASLSDYESSPVKLCPSSPGLPAPPAPQQPVAAALSPHVPAPAGNAPAAGETPASRPMPPEARRLIVNKNAGETLLQRAARLGYEEVVLYCLENKVCDVNHRDNAGYCALHEACARGWLSIVQHLIEHGADINCSAQDGTRPLHDAVENDHLDVVRLLLSYGADPTLATYSGRSLLKMTHSEVMECFLSDYFADLQGRPEDDPRVYWEFYGSAVCEPAEEAAAFDILANPPGPGDDDGEQREVFEFEFSDRPLLPCYNIQVSLSQGPRNWLLLSDVLKRLKMSARAFRATFKHIEVATIAEAEFYKQASLSQLFSCPEELEGFMPDSKELLDLVEISSELVALLGSSLECLDDHWDHVAKARS</sequence>
<name>A0AAY4C3R6_9TELE</name>
<dbReference type="FunFam" id="3.10.260.40:FF:000001">
    <property type="entry name" value="BCL-6 corepressor isoform X2"/>
    <property type="match status" value="1"/>
</dbReference>
<evidence type="ECO:0000256" key="3">
    <source>
        <dbReference type="ARBA" id="ARBA00022499"/>
    </source>
</evidence>
<feature type="domain" description="BCL-6 corepressor PCGF1 binding" evidence="15">
    <location>
        <begin position="1666"/>
        <end position="1776"/>
    </location>
</feature>
<dbReference type="PROSITE" id="PS50297">
    <property type="entry name" value="ANK_REP_REGION"/>
    <property type="match status" value="2"/>
</dbReference>
<feature type="compositionally biased region" description="Low complexity" evidence="13">
    <location>
        <begin position="1045"/>
        <end position="1055"/>
    </location>
</feature>
<dbReference type="GO" id="GO:0006325">
    <property type="term" value="P:chromatin organization"/>
    <property type="evidence" value="ECO:0007669"/>
    <property type="project" value="UniProtKB-KW"/>
</dbReference>
<feature type="compositionally biased region" description="Low complexity" evidence="13">
    <location>
        <begin position="1453"/>
        <end position="1478"/>
    </location>
</feature>
<feature type="domain" description="BCL-6 corepressor non-ankyrin-repeat" evidence="14">
    <location>
        <begin position="1241"/>
        <end position="1437"/>
    </location>
</feature>
<dbReference type="PANTHER" id="PTHR24117">
    <property type="entry name" value="AGAP007537-PB"/>
    <property type="match status" value="1"/>
</dbReference>
<evidence type="ECO:0000256" key="9">
    <source>
        <dbReference type="ARBA" id="ARBA00023163"/>
    </source>
</evidence>
<evidence type="ECO:0000313" key="17">
    <source>
        <dbReference type="Proteomes" id="UP000694580"/>
    </source>
</evidence>
<evidence type="ECO:0000256" key="8">
    <source>
        <dbReference type="ARBA" id="ARBA00023015"/>
    </source>
</evidence>
<dbReference type="FunFam" id="1.25.40.20:FF:000032">
    <property type="entry name" value="BCL-6 corepressor isoform X1"/>
    <property type="match status" value="1"/>
</dbReference>
<dbReference type="Gene3D" id="1.25.40.20">
    <property type="entry name" value="Ankyrin repeat-containing domain"/>
    <property type="match status" value="1"/>
</dbReference>
<dbReference type="InterPro" id="IPR038227">
    <property type="entry name" value="PUFD_som_sf"/>
</dbReference>
<feature type="compositionally biased region" description="Pro residues" evidence="13">
    <location>
        <begin position="319"/>
        <end position="332"/>
    </location>
</feature>
<feature type="compositionally biased region" description="Polar residues" evidence="13">
    <location>
        <begin position="472"/>
        <end position="485"/>
    </location>
</feature>
<keyword evidence="12" id="KW-0040">ANK repeat</keyword>
<dbReference type="GO" id="GO:0005634">
    <property type="term" value="C:nucleus"/>
    <property type="evidence" value="ECO:0007669"/>
    <property type="project" value="UniProtKB-SubCell"/>
</dbReference>
<evidence type="ECO:0000259" key="15">
    <source>
        <dbReference type="Pfam" id="PF16553"/>
    </source>
</evidence>
<feature type="compositionally biased region" description="Basic and acidic residues" evidence="13">
    <location>
        <begin position="381"/>
        <end position="397"/>
    </location>
</feature>
<gene>
    <name evidence="16" type="primary">BCOR</name>
</gene>
<feature type="compositionally biased region" description="Basic and acidic residues" evidence="13">
    <location>
        <begin position="1284"/>
        <end position="1296"/>
    </location>
</feature>
<comment type="subcellular location">
    <subcellularLocation>
        <location evidence="1">Nucleus</location>
    </subcellularLocation>
</comment>
<evidence type="ECO:0008006" key="18">
    <source>
        <dbReference type="Google" id="ProtNLM"/>
    </source>
</evidence>
<keyword evidence="2" id="KW-0678">Repressor</keyword>
<dbReference type="Pfam" id="PF16553">
    <property type="entry name" value="PUFD"/>
    <property type="match status" value="1"/>
</dbReference>
<reference evidence="16" key="2">
    <citation type="submission" date="2025-08" db="UniProtKB">
        <authorList>
            <consortium name="Ensembl"/>
        </authorList>
    </citation>
    <scope>IDENTIFICATION</scope>
</reference>
<evidence type="ECO:0000256" key="1">
    <source>
        <dbReference type="ARBA" id="ARBA00004123"/>
    </source>
</evidence>
<evidence type="ECO:0000256" key="7">
    <source>
        <dbReference type="ARBA" id="ARBA00022853"/>
    </source>
</evidence>
<dbReference type="Proteomes" id="UP000694580">
    <property type="component" value="Chromosome 5"/>
</dbReference>
<evidence type="ECO:0000256" key="4">
    <source>
        <dbReference type="ARBA" id="ARBA00022553"/>
    </source>
</evidence>
<dbReference type="GO" id="GO:0003714">
    <property type="term" value="F:transcription corepressor activity"/>
    <property type="evidence" value="ECO:0007669"/>
    <property type="project" value="TreeGrafter"/>
</dbReference>
<dbReference type="InterPro" id="IPR031628">
    <property type="entry name" value="BCOR"/>
</dbReference>
<feature type="region of interest" description="Disordered" evidence="13">
    <location>
        <begin position="460"/>
        <end position="612"/>
    </location>
</feature>
<keyword evidence="10" id="KW-0539">Nucleus</keyword>
<dbReference type="InterPro" id="IPR036770">
    <property type="entry name" value="Ankyrin_rpt-contain_sf"/>
</dbReference>
<feature type="region of interest" description="Disordered" evidence="13">
    <location>
        <begin position="1043"/>
        <end position="1222"/>
    </location>
</feature>
<proteinExistence type="inferred from homology"/>
<comment type="similarity">
    <text evidence="11">Belongs to the BCOR family.</text>
</comment>
<feature type="compositionally biased region" description="Basic residues" evidence="13">
    <location>
        <begin position="1380"/>
        <end position="1398"/>
    </location>
</feature>
<feature type="region of interest" description="Disordered" evidence="13">
    <location>
        <begin position="1275"/>
        <end position="1296"/>
    </location>
</feature>
<feature type="compositionally biased region" description="Polar residues" evidence="13">
    <location>
        <begin position="1084"/>
        <end position="1094"/>
    </location>
</feature>
<keyword evidence="9" id="KW-0804">Transcription</keyword>
<dbReference type="PROSITE" id="PS50088">
    <property type="entry name" value="ANK_REPEAT"/>
    <property type="match status" value="2"/>
</dbReference>
<protein>
    <recommendedName>
        <fullName evidence="18">BCL-6 corepressor</fullName>
    </recommendedName>
</protein>
<feature type="compositionally biased region" description="Low complexity" evidence="13">
    <location>
        <begin position="346"/>
        <end position="356"/>
    </location>
</feature>
<dbReference type="RefSeq" id="XP_028837211.1">
    <property type="nucleotide sequence ID" value="XM_028981378.1"/>
</dbReference>
<feature type="compositionally biased region" description="Basic and acidic residues" evidence="13">
    <location>
        <begin position="1112"/>
        <end position="1138"/>
    </location>
</feature>
<keyword evidence="7" id="KW-0156">Chromatin regulator</keyword>
<evidence type="ECO:0000256" key="12">
    <source>
        <dbReference type="PROSITE-ProRule" id="PRU00023"/>
    </source>
</evidence>
<evidence type="ECO:0000256" key="13">
    <source>
        <dbReference type="SAM" id="MobiDB-lite"/>
    </source>
</evidence>
<dbReference type="SMART" id="SM00248">
    <property type="entry name" value="ANK"/>
    <property type="match status" value="3"/>
</dbReference>
<dbReference type="PANTHER" id="PTHR24117:SF8">
    <property type="entry name" value="BCL-6 COREPRESSOR"/>
    <property type="match status" value="1"/>
</dbReference>
<keyword evidence="3" id="KW-1017">Isopeptide bond</keyword>
<evidence type="ECO:0000256" key="11">
    <source>
        <dbReference type="ARBA" id="ARBA00034703"/>
    </source>
</evidence>
<feature type="compositionally biased region" description="Basic and acidic residues" evidence="13">
    <location>
        <begin position="915"/>
        <end position="931"/>
    </location>
</feature>
<feature type="region of interest" description="Disordered" evidence="13">
    <location>
        <begin position="853"/>
        <end position="968"/>
    </location>
</feature>
<keyword evidence="5" id="KW-0677">Repeat</keyword>
<reference evidence="16 17" key="1">
    <citation type="submission" date="2020-06" db="EMBL/GenBank/DDBJ databases">
        <authorList>
            <consortium name="Wellcome Sanger Institute Data Sharing"/>
        </authorList>
    </citation>
    <scope>NUCLEOTIDE SEQUENCE [LARGE SCALE GENOMIC DNA]</scope>
</reference>
<dbReference type="GeneID" id="114790938"/>
<dbReference type="Pfam" id="PF12796">
    <property type="entry name" value="Ank_2"/>
    <property type="match status" value="1"/>
</dbReference>
<dbReference type="GeneTree" id="ENSGT00940000153737"/>
<dbReference type="InterPro" id="IPR002110">
    <property type="entry name" value="Ankyrin_rpt"/>
</dbReference>
<feature type="compositionally biased region" description="Basic and acidic residues" evidence="13">
    <location>
        <begin position="1182"/>
        <end position="1192"/>
    </location>
</feature>
<organism evidence="16 17">
    <name type="scientific">Denticeps clupeoides</name>
    <name type="common">denticle herring</name>
    <dbReference type="NCBI Taxonomy" id="299321"/>
    <lineage>
        <taxon>Eukaryota</taxon>
        <taxon>Metazoa</taxon>
        <taxon>Chordata</taxon>
        <taxon>Craniata</taxon>
        <taxon>Vertebrata</taxon>
        <taxon>Euteleostomi</taxon>
        <taxon>Actinopterygii</taxon>
        <taxon>Neopterygii</taxon>
        <taxon>Teleostei</taxon>
        <taxon>Clupei</taxon>
        <taxon>Clupeiformes</taxon>
        <taxon>Denticipitoidei</taxon>
        <taxon>Denticipitidae</taxon>
        <taxon>Denticeps</taxon>
    </lineage>
</organism>
<evidence type="ECO:0000256" key="6">
    <source>
        <dbReference type="ARBA" id="ARBA00022843"/>
    </source>
</evidence>
<keyword evidence="8" id="KW-0805">Transcription regulation</keyword>
<keyword evidence="6" id="KW-0832">Ubl conjugation</keyword>
<dbReference type="GO" id="GO:0000122">
    <property type="term" value="P:negative regulation of transcription by RNA polymerase II"/>
    <property type="evidence" value="ECO:0007669"/>
    <property type="project" value="TreeGrafter"/>
</dbReference>
<reference evidence="16" key="3">
    <citation type="submission" date="2025-09" db="UniProtKB">
        <authorList>
            <consortium name="Ensembl"/>
        </authorList>
    </citation>
    <scope>IDENTIFICATION</scope>
</reference>
<feature type="repeat" description="ANK" evidence="12">
    <location>
        <begin position="1562"/>
        <end position="1594"/>
    </location>
</feature>
<dbReference type="InterPro" id="IPR032365">
    <property type="entry name" value="PUFD"/>
</dbReference>
<feature type="region of interest" description="Disordered" evidence="13">
    <location>
        <begin position="1342"/>
        <end position="1483"/>
    </location>
</feature>
<dbReference type="Gene3D" id="3.10.260.40">
    <property type="entry name" value="BCL-6 corepressor, PCGF1 binding domain"/>
    <property type="match status" value="1"/>
</dbReference>
<feature type="compositionally biased region" description="Basic residues" evidence="13">
    <location>
        <begin position="1416"/>
        <end position="1425"/>
    </location>
</feature>
<evidence type="ECO:0000256" key="2">
    <source>
        <dbReference type="ARBA" id="ARBA00022491"/>
    </source>
</evidence>
<feature type="region of interest" description="Disordered" evidence="13">
    <location>
        <begin position="228"/>
        <end position="426"/>
    </location>
</feature>
<dbReference type="CDD" id="cd14261">
    <property type="entry name" value="PUFD"/>
    <property type="match status" value="1"/>
</dbReference>
<dbReference type="InterPro" id="IPR047144">
    <property type="entry name" value="BCOR-like"/>
</dbReference>
<feature type="compositionally biased region" description="Low complexity" evidence="13">
    <location>
        <begin position="258"/>
        <end position="296"/>
    </location>
</feature>
<keyword evidence="17" id="KW-1185">Reference proteome</keyword>
<evidence type="ECO:0000259" key="14">
    <source>
        <dbReference type="Pfam" id="PF15808"/>
    </source>
</evidence>
<evidence type="ECO:0000256" key="5">
    <source>
        <dbReference type="ARBA" id="ARBA00022737"/>
    </source>
</evidence>
<dbReference type="Pfam" id="PF15808">
    <property type="entry name" value="BCOR"/>
    <property type="match status" value="1"/>
</dbReference>
<feature type="compositionally biased region" description="Polar residues" evidence="13">
    <location>
        <begin position="593"/>
        <end position="603"/>
    </location>
</feature>
<dbReference type="SUPFAM" id="SSF48403">
    <property type="entry name" value="Ankyrin repeat"/>
    <property type="match status" value="1"/>
</dbReference>
<feature type="compositionally biased region" description="Basic and acidic residues" evidence="13">
    <location>
        <begin position="1148"/>
        <end position="1162"/>
    </location>
</feature>
<feature type="compositionally biased region" description="Low complexity" evidence="13">
    <location>
        <begin position="399"/>
        <end position="412"/>
    </location>
</feature>
<evidence type="ECO:0000313" key="16">
    <source>
        <dbReference type="Ensembl" id="ENSDCDP00010027597.1"/>
    </source>
</evidence>
<accession>A0AAY4C3R6</accession>
<feature type="repeat" description="ANK" evidence="12">
    <location>
        <begin position="1529"/>
        <end position="1561"/>
    </location>
</feature>
<feature type="compositionally biased region" description="Basic and acidic residues" evidence="13">
    <location>
        <begin position="943"/>
        <end position="954"/>
    </location>
</feature>